<accession>N4VC12</accession>
<name>N4VC12_COLOR</name>
<organism evidence="1 2">
    <name type="scientific">Colletotrichum orbiculare (strain 104-T / ATCC 96160 / CBS 514.97 / LARS 414 / MAFF 240422)</name>
    <name type="common">Cucumber anthracnose fungus</name>
    <name type="synonym">Colletotrichum lagenarium</name>
    <dbReference type="NCBI Taxonomy" id="1213857"/>
    <lineage>
        <taxon>Eukaryota</taxon>
        <taxon>Fungi</taxon>
        <taxon>Dikarya</taxon>
        <taxon>Ascomycota</taxon>
        <taxon>Pezizomycotina</taxon>
        <taxon>Sordariomycetes</taxon>
        <taxon>Hypocreomycetidae</taxon>
        <taxon>Glomerellales</taxon>
        <taxon>Glomerellaceae</taxon>
        <taxon>Colletotrichum</taxon>
        <taxon>Colletotrichum orbiculare species complex</taxon>
    </lineage>
</organism>
<comment type="caution">
    <text evidence="1">The sequence shown here is derived from an EMBL/GenBank/DDBJ whole genome shotgun (WGS) entry which is preliminary data.</text>
</comment>
<dbReference type="AlphaFoldDB" id="N4VC12"/>
<evidence type="ECO:0000313" key="1">
    <source>
        <dbReference type="EMBL" id="TDZ24711.1"/>
    </source>
</evidence>
<evidence type="ECO:0000313" key="2">
    <source>
        <dbReference type="Proteomes" id="UP000014480"/>
    </source>
</evidence>
<dbReference type="eggNOG" id="ENOG502SZ3Z">
    <property type="taxonomic scope" value="Eukaryota"/>
</dbReference>
<reference evidence="2" key="1">
    <citation type="journal article" date="2013" name="New Phytol.">
        <title>Comparative genomic and transcriptomic analyses reveal the hemibiotrophic stage shift of Colletotrichum fungi.</title>
        <authorList>
            <person name="Gan P."/>
            <person name="Ikeda K."/>
            <person name="Irieda H."/>
            <person name="Narusaka M."/>
            <person name="O'Connell R.J."/>
            <person name="Narusaka Y."/>
            <person name="Takano Y."/>
            <person name="Kubo Y."/>
            <person name="Shirasu K."/>
        </authorList>
    </citation>
    <scope>NUCLEOTIDE SEQUENCE [LARGE SCALE GENOMIC DNA]</scope>
    <source>
        <strain evidence="2">104-T / ATCC 96160 / CBS 514.97 / LARS 414 / MAFF 240422</strain>
    </source>
</reference>
<dbReference type="EMBL" id="AMCV02000004">
    <property type="protein sequence ID" value="TDZ24711.1"/>
    <property type="molecule type" value="Genomic_DNA"/>
</dbReference>
<dbReference type="Proteomes" id="UP000014480">
    <property type="component" value="Unassembled WGS sequence"/>
</dbReference>
<proteinExistence type="predicted"/>
<sequence length="335" mass="37436">MFLQTNLLVPESLSLLCILLLSCLPPIGASPTTLPGTLSFDEQHLAKRVKTPFPLFPYDYDGQIAKGRWLKGLFPLTNEQAQGYNGGKSIASPFRWPDEMDKWGWSSGILRWPYPAKSAWPQYKDSLDEAFADSAFPVDQTKGIALFTAHDRQFEFRTGSSGEPTDAQYVNVVNPQSGAIIFDTNYSPRAMKALSETNKGDIPDLDTLSDIAYFQWLIGCKIADVDLNNLKLVFRARIVYKPTFDIIVEALRRSGHEKVPGWADRVTFQMNTDEGLAILGSTHGSSTAWLLLQHKDLMGLKNIKEVTIWDSTGGFALDHSIKDTKLNLRFTIVDV</sequence>
<dbReference type="STRING" id="1213857.N4VC12"/>
<dbReference type="HOGENOM" id="CLU_073625_0_0_1"/>
<keyword evidence="2" id="KW-1185">Reference proteome</keyword>
<reference evidence="2" key="2">
    <citation type="journal article" date="2019" name="Mol. Plant Microbe Interact.">
        <title>Genome sequence resources for four phytopathogenic fungi from the Colletotrichum orbiculare species complex.</title>
        <authorList>
            <person name="Gan P."/>
            <person name="Tsushima A."/>
            <person name="Narusaka M."/>
            <person name="Narusaka Y."/>
            <person name="Takano Y."/>
            <person name="Kubo Y."/>
            <person name="Shirasu K."/>
        </authorList>
    </citation>
    <scope>GENOME REANNOTATION</scope>
    <source>
        <strain evidence="2">104-T / ATCC 96160 / CBS 514.97 / LARS 414 / MAFF 240422</strain>
    </source>
</reference>
<protein>
    <submittedName>
        <fullName evidence="1">Uncharacterized protein</fullName>
    </submittedName>
</protein>
<dbReference type="OrthoDB" id="5337308at2759"/>
<gene>
    <name evidence="1" type="ORF">Cob_v002438</name>
</gene>